<dbReference type="OrthoDB" id="9806704at2"/>
<evidence type="ECO:0000313" key="3">
    <source>
        <dbReference type="EMBL" id="OUL57950.1"/>
    </source>
</evidence>
<feature type="transmembrane region" description="Helical" evidence="1">
    <location>
        <begin position="342"/>
        <end position="363"/>
    </location>
</feature>
<dbReference type="Pfam" id="PF00211">
    <property type="entry name" value="Guanylate_cyc"/>
    <property type="match status" value="1"/>
</dbReference>
<evidence type="ECO:0000259" key="2">
    <source>
        <dbReference type="PROSITE" id="PS50125"/>
    </source>
</evidence>
<feature type="domain" description="Guanylate cyclase" evidence="2">
    <location>
        <begin position="435"/>
        <end position="566"/>
    </location>
</feature>
<dbReference type="CDD" id="cd07302">
    <property type="entry name" value="CHD"/>
    <property type="match status" value="1"/>
</dbReference>
<dbReference type="SMART" id="SM01080">
    <property type="entry name" value="CHASE2"/>
    <property type="match status" value="1"/>
</dbReference>
<dbReference type="PANTHER" id="PTHR43081:SF1">
    <property type="entry name" value="ADENYLATE CYCLASE, TERMINAL-DIFFERENTIATION SPECIFIC"/>
    <property type="match status" value="1"/>
</dbReference>
<keyword evidence="1" id="KW-1133">Transmembrane helix</keyword>
<dbReference type="InterPro" id="IPR029787">
    <property type="entry name" value="Nucleotide_cyclase"/>
</dbReference>
<organism evidence="3 4">
    <name type="scientific">Pseudoalteromonas ulvae</name>
    <dbReference type="NCBI Taxonomy" id="107327"/>
    <lineage>
        <taxon>Bacteria</taxon>
        <taxon>Pseudomonadati</taxon>
        <taxon>Pseudomonadota</taxon>
        <taxon>Gammaproteobacteria</taxon>
        <taxon>Alteromonadales</taxon>
        <taxon>Pseudoalteromonadaceae</taxon>
        <taxon>Pseudoalteromonas</taxon>
    </lineage>
</organism>
<keyword evidence="4" id="KW-1185">Reference proteome</keyword>
<dbReference type="AlphaFoldDB" id="A0A244CQP9"/>
<dbReference type="GO" id="GO:0035556">
    <property type="term" value="P:intracellular signal transduction"/>
    <property type="evidence" value="ECO:0007669"/>
    <property type="project" value="InterPro"/>
</dbReference>
<dbReference type="EMBL" id="MWPV01000002">
    <property type="protein sequence ID" value="OUL57950.1"/>
    <property type="molecule type" value="Genomic_DNA"/>
</dbReference>
<dbReference type="SUPFAM" id="SSF55073">
    <property type="entry name" value="Nucleotide cyclase"/>
    <property type="match status" value="1"/>
</dbReference>
<name>A0A244CQP9_PSEDV</name>
<feature type="transmembrane region" description="Helical" evidence="1">
    <location>
        <begin position="314"/>
        <end position="335"/>
    </location>
</feature>
<dbReference type="Proteomes" id="UP000194841">
    <property type="component" value="Unassembled WGS sequence"/>
</dbReference>
<accession>A0A244CQP9</accession>
<keyword evidence="1" id="KW-0812">Transmembrane</keyword>
<proteinExistence type="predicted"/>
<dbReference type="GO" id="GO:0004016">
    <property type="term" value="F:adenylate cyclase activity"/>
    <property type="evidence" value="ECO:0007669"/>
    <property type="project" value="UniProtKB-ARBA"/>
</dbReference>
<dbReference type="PROSITE" id="PS50125">
    <property type="entry name" value="GUANYLATE_CYCLASE_2"/>
    <property type="match status" value="1"/>
</dbReference>
<dbReference type="InterPro" id="IPR050697">
    <property type="entry name" value="Adenylyl/Guanylyl_Cyclase_3/4"/>
</dbReference>
<dbReference type="GO" id="GO:0006171">
    <property type="term" value="P:cAMP biosynthetic process"/>
    <property type="evidence" value="ECO:0007669"/>
    <property type="project" value="TreeGrafter"/>
</dbReference>
<dbReference type="InterPro" id="IPR001054">
    <property type="entry name" value="A/G_cyclase"/>
</dbReference>
<comment type="caution">
    <text evidence="3">The sequence shown here is derived from an EMBL/GenBank/DDBJ whole genome shotgun (WGS) entry which is preliminary data.</text>
</comment>
<dbReference type="InterPro" id="IPR007890">
    <property type="entry name" value="CHASE2"/>
</dbReference>
<dbReference type="Gene3D" id="3.30.70.1230">
    <property type="entry name" value="Nucleotide cyclase"/>
    <property type="match status" value="1"/>
</dbReference>
<reference evidence="3 4" key="1">
    <citation type="submission" date="2017-02" db="EMBL/GenBank/DDBJ databases">
        <title>Pseudoalteromonas ulvae TC14 Genome.</title>
        <authorList>
            <person name="Molmeret M."/>
        </authorList>
    </citation>
    <scope>NUCLEOTIDE SEQUENCE [LARGE SCALE GENOMIC DNA]</scope>
    <source>
        <strain evidence="3">TC14</strain>
    </source>
</reference>
<evidence type="ECO:0000256" key="1">
    <source>
        <dbReference type="SAM" id="Phobius"/>
    </source>
</evidence>
<dbReference type="SMART" id="SM00044">
    <property type="entry name" value="CYCc"/>
    <property type="match status" value="1"/>
</dbReference>
<sequence length="616" mass="69614">MKSHQQKQLVIISLSAALCLLSSLSMYFNWFNALDNALFDWQSSVIQADLKSDDNIVVIAIDDMSLNAMTPIAGRWVWPRSVHAELIEGLQPYSVQAIAFDILFIEPDIYRPDDDQYFYEVLQQSPHVFLPILALENHSPLDKPLHELASNLPLFSALPSTDSSNHTLLWPSHFNVNKQRLGAINLLKDKDGVARHYALFHQLDHWQVTSLPAAILTYLNIDLPPEKTLRLQWRGAADTPYKTFHYSTVYQAISAQDEAFLQQFSGKTILIGTTSAGLYDARHVAVNDNLPGIYILATVLDNISHQHYYQPISVYWIAALCIGVIFMIALIYAYHTAYSQQIVHACLLVFLILTIGFYASLWLLKLSVYVAFGTVMANTVLTLILFCMVFGYMEYLSRSKAQQLFGRFLDPNVVKQLLDEGKFNVEQLNQKKQVSILFSDIRNFTTLSEMHDANTILNLLNQYFKSQVDVIFDQHGTLDKFIGDCVMAFWGAPIDDPLHAIHAVQTALAMERNLLAFRASQPAAFQQLEIGIGIHCGDAIVGFIGTEQRVDYTVLGDNVNLASRIEGLTKEHNRILVSEPIMLLAQSEFTFEYQGEFSVKGRHETVKLYTPIRSLP</sequence>
<dbReference type="Pfam" id="PF05226">
    <property type="entry name" value="CHASE2"/>
    <property type="match status" value="1"/>
</dbReference>
<evidence type="ECO:0000313" key="4">
    <source>
        <dbReference type="Proteomes" id="UP000194841"/>
    </source>
</evidence>
<gene>
    <name evidence="3" type="ORF">B1199_06185</name>
</gene>
<feature type="transmembrane region" description="Helical" evidence="1">
    <location>
        <begin position="369"/>
        <end position="393"/>
    </location>
</feature>
<protein>
    <recommendedName>
        <fullName evidence="2">Guanylate cyclase domain-containing protein</fullName>
    </recommendedName>
</protein>
<dbReference type="RefSeq" id="WP_086743256.1">
    <property type="nucleotide sequence ID" value="NZ_MWPV01000002.1"/>
</dbReference>
<dbReference type="PANTHER" id="PTHR43081">
    <property type="entry name" value="ADENYLATE CYCLASE, TERMINAL-DIFFERENTIATION SPECIFIC-RELATED"/>
    <property type="match status" value="1"/>
</dbReference>
<keyword evidence="1" id="KW-0472">Membrane</keyword>